<gene>
    <name evidence="4" type="ORF">OMM_12189</name>
</gene>
<protein>
    <recommendedName>
        <fullName evidence="3">Response regulatory domain-containing protein</fullName>
    </recommendedName>
</protein>
<accession>A0A1V1NWD4</accession>
<dbReference type="Proteomes" id="UP000189670">
    <property type="component" value="Unassembled WGS sequence"/>
</dbReference>
<reference evidence="5" key="1">
    <citation type="submission" date="2012-11" db="EMBL/GenBank/DDBJ databases">
        <authorList>
            <person name="Lucero-Rivera Y.E."/>
            <person name="Tovar-Ramirez D."/>
        </authorList>
    </citation>
    <scope>NUCLEOTIDE SEQUENCE [LARGE SCALE GENOMIC DNA]</scope>
    <source>
        <strain evidence="5">Araruama</strain>
    </source>
</reference>
<evidence type="ECO:0000259" key="3">
    <source>
        <dbReference type="PROSITE" id="PS50110"/>
    </source>
</evidence>
<name>A0A1V1NWD4_9BACT</name>
<dbReference type="SUPFAM" id="SSF52172">
    <property type="entry name" value="CheY-like"/>
    <property type="match status" value="1"/>
</dbReference>
<feature type="transmembrane region" description="Helical" evidence="2">
    <location>
        <begin position="62"/>
        <end position="80"/>
    </location>
</feature>
<dbReference type="InterPro" id="IPR001789">
    <property type="entry name" value="Sig_transdc_resp-reg_receiver"/>
</dbReference>
<comment type="caution">
    <text evidence="1">Lacks conserved residue(s) required for the propagation of feature annotation.</text>
</comment>
<evidence type="ECO:0000313" key="5">
    <source>
        <dbReference type="Proteomes" id="UP000189670"/>
    </source>
</evidence>
<keyword evidence="2" id="KW-0472">Membrane</keyword>
<sequence length="82" mass="9470">MATSQAEKKQANRATDAGVNYYLIKPFGPLELTYAIHTVFETRDRNDKKEKLGPESQKMERFVSLLAISPLLIMLFWAFYNI</sequence>
<keyword evidence="2" id="KW-1133">Transmembrane helix</keyword>
<evidence type="ECO:0000256" key="1">
    <source>
        <dbReference type="PROSITE-ProRule" id="PRU00169"/>
    </source>
</evidence>
<dbReference type="AlphaFoldDB" id="A0A1V1NWD4"/>
<evidence type="ECO:0000313" key="4">
    <source>
        <dbReference type="EMBL" id="ETR66909.1"/>
    </source>
</evidence>
<dbReference type="PROSITE" id="PS50110">
    <property type="entry name" value="RESPONSE_REGULATORY"/>
    <property type="match status" value="1"/>
</dbReference>
<keyword evidence="2" id="KW-0812">Transmembrane</keyword>
<dbReference type="Gene3D" id="3.40.50.2300">
    <property type="match status" value="1"/>
</dbReference>
<dbReference type="EMBL" id="ATBP01001670">
    <property type="protein sequence ID" value="ETR66909.1"/>
    <property type="molecule type" value="Genomic_DNA"/>
</dbReference>
<evidence type="ECO:0000256" key="2">
    <source>
        <dbReference type="SAM" id="Phobius"/>
    </source>
</evidence>
<comment type="caution">
    <text evidence="4">The sequence shown here is derived from an EMBL/GenBank/DDBJ whole genome shotgun (WGS) entry which is preliminary data.</text>
</comment>
<dbReference type="InterPro" id="IPR011006">
    <property type="entry name" value="CheY-like_superfamily"/>
</dbReference>
<proteinExistence type="predicted"/>
<organism evidence="4 5">
    <name type="scientific">Candidatus Magnetoglobus multicellularis str. Araruama</name>
    <dbReference type="NCBI Taxonomy" id="890399"/>
    <lineage>
        <taxon>Bacteria</taxon>
        <taxon>Pseudomonadati</taxon>
        <taxon>Thermodesulfobacteriota</taxon>
        <taxon>Desulfobacteria</taxon>
        <taxon>Desulfobacterales</taxon>
        <taxon>Desulfobacteraceae</taxon>
        <taxon>Candidatus Magnetoglobus</taxon>
    </lineage>
</organism>
<dbReference type="GO" id="GO:0000160">
    <property type="term" value="P:phosphorelay signal transduction system"/>
    <property type="evidence" value="ECO:0007669"/>
    <property type="project" value="InterPro"/>
</dbReference>
<feature type="domain" description="Response regulatory" evidence="3">
    <location>
        <begin position="1"/>
        <end position="40"/>
    </location>
</feature>